<feature type="domain" description="DUF4283" evidence="2">
    <location>
        <begin position="210"/>
        <end position="289"/>
    </location>
</feature>
<proteinExistence type="predicted"/>
<sequence length="311" mass="35571">MEATTAQEETKMTQKPCGGEQVNDCNLIADKRLDSVVMGKRLAPCFALVFSAASSSSPPLPGGGSTPFKPWDFIDLRREVDNLFGGKICTTSSLERRVREGDFFQRHGRGNTPRPKKPLDPEEKKLNISAKAGGSNVVKEGRKPEGDQRDRKDTGKGDAPFSWASLFRRADSIADWRQSYELKEKIRKIQSNAKGEVRIEDEEIDKARLDCKLVLYGKFFGRTPNLELVRNVFPKIWNLKSNCKILDLASDFFAFKFENEIDYWEVLSGGPWFLRGQALSLVEWKKNFSRCWRLFLWCRCGFKCQGYRLNF</sequence>
<feature type="compositionally biased region" description="Basic and acidic residues" evidence="1">
    <location>
        <begin position="117"/>
        <end position="126"/>
    </location>
</feature>
<reference evidence="3 4" key="1">
    <citation type="submission" date="2023-10" db="EMBL/GenBank/DDBJ databases">
        <title>Chromosome-scale genome assembly provides insights into flower coloration mechanisms of Canna indica.</title>
        <authorList>
            <person name="Li C."/>
        </authorList>
    </citation>
    <scope>NUCLEOTIDE SEQUENCE [LARGE SCALE GENOMIC DNA]</scope>
    <source>
        <tissue evidence="3">Flower</tissue>
    </source>
</reference>
<name>A0AAQ3PYY5_9LILI</name>
<dbReference type="PANTHER" id="PTHR31286">
    <property type="entry name" value="GLYCINE-RICH CELL WALL STRUCTURAL PROTEIN 1.8-LIKE"/>
    <property type="match status" value="1"/>
</dbReference>
<evidence type="ECO:0000313" key="3">
    <source>
        <dbReference type="EMBL" id="WOK93180.1"/>
    </source>
</evidence>
<protein>
    <recommendedName>
        <fullName evidence="2">DUF4283 domain-containing protein</fullName>
    </recommendedName>
</protein>
<dbReference type="Pfam" id="PF14111">
    <property type="entry name" value="DUF4283"/>
    <property type="match status" value="1"/>
</dbReference>
<evidence type="ECO:0000259" key="2">
    <source>
        <dbReference type="Pfam" id="PF14111"/>
    </source>
</evidence>
<dbReference type="AlphaFoldDB" id="A0AAQ3PYY5"/>
<feature type="compositionally biased region" description="Basic and acidic residues" evidence="1">
    <location>
        <begin position="139"/>
        <end position="156"/>
    </location>
</feature>
<dbReference type="InterPro" id="IPR040256">
    <property type="entry name" value="At4g02000-like"/>
</dbReference>
<dbReference type="InterPro" id="IPR025558">
    <property type="entry name" value="DUF4283"/>
</dbReference>
<evidence type="ECO:0000313" key="4">
    <source>
        <dbReference type="Proteomes" id="UP001327560"/>
    </source>
</evidence>
<gene>
    <name evidence="3" type="ORF">Cni_G01873</name>
</gene>
<accession>A0AAQ3PYY5</accession>
<feature type="region of interest" description="Disordered" evidence="1">
    <location>
        <begin position="100"/>
        <end position="158"/>
    </location>
</feature>
<evidence type="ECO:0000256" key="1">
    <source>
        <dbReference type="SAM" id="MobiDB-lite"/>
    </source>
</evidence>
<organism evidence="3 4">
    <name type="scientific">Canna indica</name>
    <name type="common">Indian-shot</name>
    <dbReference type="NCBI Taxonomy" id="4628"/>
    <lineage>
        <taxon>Eukaryota</taxon>
        <taxon>Viridiplantae</taxon>
        <taxon>Streptophyta</taxon>
        <taxon>Embryophyta</taxon>
        <taxon>Tracheophyta</taxon>
        <taxon>Spermatophyta</taxon>
        <taxon>Magnoliopsida</taxon>
        <taxon>Liliopsida</taxon>
        <taxon>Zingiberales</taxon>
        <taxon>Cannaceae</taxon>
        <taxon>Canna</taxon>
    </lineage>
</organism>
<dbReference type="EMBL" id="CP136890">
    <property type="protein sequence ID" value="WOK93180.1"/>
    <property type="molecule type" value="Genomic_DNA"/>
</dbReference>
<dbReference type="Proteomes" id="UP001327560">
    <property type="component" value="Chromosome 1"/>
</dbReference>
<dbReference type="PANTHER" id="PTHR31286:SF180">
    <property type="entry name" value="OS10G0362600 PROTEIN"/>
    <property type="match status" value="1"/>
</dbReference>
<keyword evidence="4" id="KW-1185">Reference proteome</keyword>